<feature type="region of interest" description="Disordered" evidence="1">
    <location>
        <begin position="538"/>
        <end position="571"/>
    </location>
</feature>
<feature type="compositionally biased region" description="Low complexity" evidence="1">
    <location>
        <begin position="554"/>
        <end position="565"/>
    </location>
</feature>
<dbReference type="Pfam" id="PF07690">
    <property type="entry name" value="MFS_1"/>
    <property type="match status" value="1"/>
</dbReference>
<feature type="compositionally biased region" description="Low complexity" evidence="1">
    <location>
        <begin position="414"/>
        <end position="429"/>
    </location>
</feature>
<feature type="non-terminal residue" evidence="3">
    <location>
        <position position="571"/>
    </location>
</feature>
<proteinExistence type="predicted"/>
<feature type="transmembrane region" description="Helical" evidence="2">
    <location>
        <begin position="155"/>
        <end position="175"/>
    </location>
</feature>
<keyword evidence="4" id="KW-1185">Reference proteome</keyword>
<feature type="transmembrane region" description="Helical" evidence="2">
    <location>
        <begin position="112"/>
        <end position="134"/>
    </location>
</feature>
<feature type="region of interest" description="Disordered" evidence="1">
    <location>
        <begin position="414"/>
        <end position="433"/>
    </location>
</feature>
<feature type="transmembrane region" description="Helical" evidence="2">
    <location>
        <begin position="190"/>
        <end position="209"/>
    </location>
</feature>
<dbReference type="Proteomes" id="UP001642464">
    <property type="component" value="Unassembled WGS sequence"/>
</dbReference>
<reference evidence="3 4" key="1">
    <citation type="submission" date="2024-02" db="EMBL/GenBank/DDBJ databases">
        <authorList>
            <person name="Chen Y."/>
            <person name="Shah S."/>
            <person name="Dougan E. K."/>
            <person name="Thang M."/>
            <person name="Chan C."/>
        </authorList>
    </citation>
    <scope>NUCLEOTIDE SEQUENCE [LARGE SCALE GENOMIC DNA]</scope>
</reference>
<feature type="transmembrane region" description="Helical" evidence="2">
    <location>
        <begin position="89"/>
        <end position="106"/>
    </location>
</feature>
<dbReference type="EMBL" id="CAXAMM010006460">
    <property type="protein sequence ID" value="CAK9011132.1"/>
    <property type="molecule type" value="Genomic_DNA"/>
</dbReference>
<feature type="transmembrane region" description="Helical" evidence="2">
    <location>
        <begin position="236"/>
        <end position="259"/>
    </location>
</feature>
<dbReference type="GO" id="GO:0016829">
    <property type="term" value="F:lyase activity"/>
    <property type="evidence" value="ECO:0007669"/>
    <property type="project" value="UniProtKB-KW"/>
</dbReference>
<feature type="transmembrane region" description="Helical" evidence="2">
    <location>
        <begin position="12"/>
        <end position="32"/>
    </location>
</feature>
<keyword evidence="2" id="KW-1133">Transmembrane helix</keyword>
<dbReference type="PANTHER" id="PTHR23525:SF1">
    <property type="entry name" value="NODULIN-LIKE DOMAIN-CONTAINING PROTEIN"/>
    <property type="match status" value="1"/>
</dbReference>
<evidence type="ECO:0000313" key="4">
    <source>
        <dbReference type="Proteomes" id="UP001642464"/>
    </source>
</evidence>
<organism evidence="3 4">
    <name type="scientific">Durusdinium trenchii</name>
    <dbReference type="NCBI Taxonomy" id="1381693"/>
    <lineage>
        <taxon>Eukaryota</taxon>
        <taxon>Sar</taxon>
        <taxon>Alveolata</taxon>
        <taxon>Dinophyceae</taxon>
        <taxon>Suessiales</taxon>
        <taxon>Symbiodiniaceae</taxon>
        <taxon>Durusdinium</taxon>
    </lineage>
</organism>
<protein>
    <submittedName>
        <fullName evidence="3">Argininosuccinate lyase 2</fullName>
    </submittedName>
</protein>
<evidence type="ECO:0000256" key="1">
    <source>
        <dbReference type="SAM" id="MobiDB-lite"/>
    </source>
</evidence>
<keyword evidence="3" id="KW-0456">Lyase</keyword>
<feature type="transmembrane region" description="Helical" evidence="2">
    <location>
        <begin position="358"/>
        <end position="381"/>
    </location>
</feature>
<sequence length="571" mass="61338">METKDLCDRNVKVMYSFYFLFSMARGLMQGPFLDQFIFTLASETSENLGNLIVGSFESVAGITKLLVAIPIGCWLDARPTHRAAVARRAVPWGLLAVTFGVTSLWTDRLELVGLMLFIFTCFSELATCVAGAIFADSLMSKSLSERTSAYTKCQVFETLGYGVGSGLNGVAMLIFKSQDLDEWSGFQTKATLLAGFALLLPTMLALVAFKNPPHVVKDTSDESSEGSEEARCWVPYLLSMSLLLSSLGSGLIVKFLPLFFIQLHGMSPAEISLLQCANPFMMAAATKLLGSCAQAVGRGKISVFCLVGVILSLIFMSKVSTLWLLLALFIIRGSLANARFPLTWSILMDYTPSTRRGLWNSVLSVLSMSWSASAVLGGAIVDQHSYQYSFQVAAGLFAAALALFLPLLTLPLDASTSESGSEPETSTTEPETEMSAGCCVVVVDPFSTGGVLAAELLQRGVQVIALWTKESNVRHHDYPSALEPQQLLAEIDEAATLQETAAAVQQVAAPLAIICGGDSGVKMTDALSDLMGLRSNGGAVNRRDKQVQQETLKAAGLRSARSARGTSWDEV</sequence>
<evidence type="ECO:0000256" key="2">
    <source>
        <dbReference type="SAM" id="Phobius"/>
    </source>
</evidence>
<gene>
    <name evidence="3" type="ORF">SCF082_LOCUS10969</name>
</gene>
<feature type="transmembrane region" description="Helical" evidence="2">
    <location>
        <begin position="301"/>
        <end position="331"/>
    </location>
</feature>
<name>A0ABP0J9T8_9DINO</name>
<comment type="caution">
    <text evidence="3">The sequence shown here is derived from an EMBL/GenBank/DDBJ whole genome shotgun (WGS) entry which is preliminary data.</text>
</comment>
<dbReference type="SUPFAM" id="SSF103473">
    <property type="entry name" value="MFS general substrate transporter"/>
    <property type="match status" value="1"/>
</dbReference>
<dbReference type="Gene3D" id="1.20.1250.20">
    <property type="entry name" value="MFS general substrate transporter like domains"/>
    <property type="match status" value="2"/>
</dbReference>
<feature type="transmembrane region" description="Helical" evidence="2">
    <location>
        <begin position="388"/>
        <end position="408"/>
    </location>
</feature>
<keyword evidence="2" id="KW-0812">Transmembrane</keyword>
<feature type="transmembrane region" description="Helical" evidence="2">
    <location>
        <begin position="52"/>
        <end position="77"/>
    </location>
</feature>
<dbReference type="InterPro" id="IPR011701">
    <property type="entry name" value="MFS"/>
</dbReference>
<keyword evidence="2" id="KW-0472">Membrane</keyword>
<dbReference type="PANTHER" id="PTHR23525">
    <property type="entry name" value="TRANSPORTER, PUTATIVE-RELATED"/>
    <property type="match status" value="1"/>
</dbReference>
<evidence type="ECO:0000313" key="3">
    <source>
        <dbReference type="EMBL" id="CAK9011132.1"/>
    </source>
</evidence>
<dbReference type="InterPro" id="IPR036259">
    <property type="entry name" value="MFS_trans_sf"/>
</dbReference>
<accession>A0ABP0J9T8</accession>